<dbReference type="STRING" id="1333998.M2A_1306"/>
<name>A0A081B9T9_9HYPH</name>
<evidence type="ECO:0000256" key="1">
    <source>
        <dbReference type="SAM" id="Phobius"/>
    </source>
</evidence>
<feature type="transmembrane region" description="Helical" evidence="1">
    <location>
        <begin position="96"/>
        <end position="116"/>
    </location>
</feature>
<accession>A0A081B9T9</accession>
<sequence length="129" mass="15013">MDGMTLNDFILQEPIWLRSWLFWLMFINTASILFAFTRQEAHWVLTAWLANLLFMPMLFAEFGYTRILGLSHIVFWTPLLVYLWRRRAGIELRSISGAYLWALFASNGLSLVIDYIDLARYLAGDGALT</sequence>
<feature type="transmembrane region" description="Helical" evidence="1">
    <location>
        <begin position="66"/>
        <end position="84"/>
    </location>
</feature>
<keyword evidence="3" id="KW-1185">Reference proteome</keyword>
<feature type="transmembrane region" description="Helical" evidence="1">
    <location>
        <begin position="43"/>
        <end position="60"/>
    </location>
</feature>
<feature type="transmembrane region" description="Helical" evidence="1">
    <location>
        <begin position="20"/>
        <end position="36"/>
    </location>
</feature>
<evidence type="ECO:0000313" key="3">
    <source>
        <dbReference type="Proteomes" id="UP000028702"/>
    </source>
</evidence>
<dbReference type="Proteomes" id="UP000028702">
    <property type="component" value="Unassembled WGS sequence"/>
</dbReference>
<comment type="caution">
    <text evidence="2">The sequence shown here is derived from an EMBL/GenBank/DDBJ whole genome shotgun (WGS) entry which is preliminary data.</text>
</comment>
<keyword evidence="1" id="KW-1133">Transmembrane helix</keyword>
<keyword evidence="1" id="KW-0812">Transmembrane</keyword>
<dbReference type="EMBL" id="BBIO01000005">
    <property type="protein sequence ID" value="GAK44807.1"/>
    <property type="molecule type" value="Genomic_DNA"/>
</dbReference>
<evidence type="ECO:0000313" key="2">
    <source>
        <dbReference type="EMBL" id="GAK44807.1"/>
    </source>
</evidence>
<dbReference type="AlphaFoldDB" id="A0A081B9T9"/>
<proteinExistence type="predicted"/>
<keyword evidence="1" id="KW-0472">Membrane</keyword>
<protein>
    <submittedName>
        <fullName evidence="2">Conserved protein</fullName>
    </submittedName>
</protein>
<dbReference type="RefSeq" id="WP_045444697.1">
    <property type="nucleotide sequence ID" value="NZ_BBIO01000005.1"/>
</dbReference>
<organism evidence="2 3">
    <name type="scientific">Tepidicaulis marinus</name>
    <dbReference type="NCBI Taxonomy" id="1333998"/>
    <lineage>
        <taxon>Bacteria</taxon>
        <taxon>Pseudomonadati</taxon>
        <taxon>Pseudomonadota</taxon>
        <taxon>Alphaproteobacteria</taxon>
        <taxon>Hyphomicrobiales</taxon>
        <taxon>Parvibaculaceae</taxon>
        <taxon>Tepidicaulis</taxon>
    </lineage>
</organism>
<gene>
    <name evidence="2" type="ORF">M2A_1306</name>
</gene>
<reference evidence="2 3" key="1">
    <citation type="submission" date="2014-07" db="EMBL/GenBank/DDBJ databases">
        <title>Tepidicaulis marinum gen. nov., sp. nov., a novel marine bacterium denitrifying nitrate to nitrous oxide strictly under microaerobic conditions.</title>
        <authorList>
            <person name="Takeuchi M."/>
            <person name="Yamagishi T."/>
            <person name="Kamagata Y."/>
            <person name="Oshima K."/>
            <person name="Hattori M."/>
            <person name="Katayama T."/>
            <person name="Hanada S."/>
            <person name="Tamaki H."/>
            <person name="Marumo K."/>
            <person name="Maeda H."/>
            <person name="Nedachi M."/>
            <person name="Iwasaki W."/>
            <person name="Suwa Y."/>
            <person name="Sakata S."/>
        </authorList>
    </citation>
    <scope>NUCLEOTIDE SEQUENCE [LARGE SCALE GENOMIC DNA]</scope>
    <source>
        <strain evidence="2 3">MA2</strain>
    </source>
</reference>
<dbReference type="eggNOG" id="ENOG5032SDP">
    <property type="taxonomic scope" value="Bacteria"/>
</dbReference>